<proteinExistence type="predicted"/>
<reference evidence="1 2" key="1">
    <citation type="submission" date="2017-04" db="EMBL/GenBank/DDBJ databases">
        <authorList>
            <person name="Afonso C.L."/>
            <person name="Miller P.J."/>
            <person name="Scott M.A."/>
            <person name="Spackman E."/>
            <person name="Goraichik I."/>
            <person name="Dimitrov K.M."/>
            <person name="Suarez D.L."/>
            <person name="Swayne D.E."/>
        </authorList>
    </citation>
    <scope>NUCLEOTIDE SEQUENCE [LARGE SCALE GENOMIC DNA]</scope>
    <source>
        <strain evidence="1 2">N3/975</strain>
    </source>
</reference>
<organism evidence="1 2">
    <name type="scientific">Paenibacillus uliginis N3/975</name>
    <dbReference type="NCBI Taxonomy" id="1313296"/>
    <lineage>
        <taxon>Bacteria</taxon>
        <taxon>Bacillati</taxon>
        <taxon>Bacillota</taxon>
        <taxon>Bacilli</taxon>
        <taxon>Bacillales</taxon>
        <taxon>Paenibacillaceae</taxon>
        <taxon>Paenibacillus</taxon>
    </lineage>
</organism>
<evidence type="ECO:0000313" key="2">
    <source>
        <dbReference type="Proteomes" id="UP000192940"/>
    </source>
</evidence>
<protein>
    <submittedName>
        <fullName evidence="1">Uncharacterized protein</fullName>
    </submittedName>
</protein>
<dbReference type="Proteomes" id="UP000192940">
    <property type="component" value="Chromosome I"/>
</dbReference>
<dbReference type="STRING" id="1313296.SAMN05661091_2573"/>
<keyword evidence="2" id="KW-1185">Reference proteome</keyword>
<name>A0A1X7HD71_9BACL</name>
<evidence type="ECO:0000313" key="1">
    <source>
        <dbReference type="EMBL" id="SMF84266.1"/>
    </source>
</evidence>
<accession>A0A1X7HD71</accession>
<sequence>MISGLLRQLRLRLGSRHLRATKVPPDEEKLYQNQVKSERNSPFALFGNPAVGGQEHIDIRNRVNRAFSDPDNFLTFIIIVGSNVN</sequence>
<dbReference type="EMBL" id="LT840184">
    <property type="protein sequence ID" value="SMF84266.1"/>
    <property type="molecule type" value="Genomic_DNA"/>
</dbReference>
<gene>
    <name evidence="1" type="ORF">SAMN05661091_2573</name>
</gene>
<dbReference type="AlphaFoldDB" id="A0A1X7HD71"/>